<evidence type="ECO:0000313" key="3">
    <source>
        <dbReference type="Proteomes" id="UP001189757"/>
    </source>
</evidence>
<organism evidence="2 3">
    <name type="scientific">Ralstonia flaminis</name>
    <dbReference type="NCBI Taxonomy" id="3058597"/>
    <lineage>
        <taxon>Bacteria</taxon>
        <taxon>Pseudomonadati</taxon>
        <taxon>Pseudomonadota</taxon>
        <taxon>Betaproteobacteria</taxon>
        <taxon>Burkholderiales</taxon>
        <taxon>Burkholderiaceae</taxon>
        <taxon>Ralstonia</taxon>
    </lineage>
</organism>
<comment type="caution">
    <text evidence="2">The sequence shown here is derived from an EMBL/GenBank/DDBJ whole genome shotgun (WGS) entry which is preliminary data.</text>
</comment>
<protein>
    <submittedName>
        <fullName evidence="2">Uncharacterized protein</fullName>
    </submittedName>
</protein>
<keyword evidence="1" id="KW-1133">Transmembrane helix</keyword>
<name>A0ABN9JEL1_9RALS</name>
<keyword evidence="3" id="KW-1185">Reference proteome</keyword>
<dbReference type="RefSeq" id="WP_316680046.1">
    <property type="nucleotide sequence ID" value="NZ_CATZLL010000002.1"/>
</dbReference>
<feature type="transmembrane region" description="Helical" evidence="1">
    <location>
        <begin position="6"/>
        <end position="26"/>
    </location>
</feature>
<keyword evidence="1" id="KW-0472">Membrane</keyword>
<keyword evidence="1" id="KW-0812">Transmembrane</keyword>
<reference evidence="2 3" key="1">
    <citation type="submission" date="2023-07" db="EMBL/GenBank/DDBJ databases">
        <authorList>
            <person name="Peeters C."/>
        </authorList>
    </citation>
    <scope>NUCLEOTIDE SEQUENCE [LARGE SCALE GENOMIC DNA]</scope>
    <source>
        <strain evidence="2 3">LMG 18101</strain>
    </source>
</reference>
<accession>A0ABN9JEL1</accession>
<proteinExistence type="predicted"/>
<dbReference type="Proteomes" id="UP001189757">
    <property type="component" value="Unassembled WGS sequence"/>
</dbReference>
<evidence type="ECO:0000313" key="2">
    <source>
        <dbReference type="EMBL" id="CAJ0809223.1"/>
    </source>
</evidence>
<dbReference type="EMBL" id="CATZLL010000002">
    <property type="protein sequence ID" value="CAJ0809223.1"/>
    <property type="molecule type" value="Genomic_DNA"/>
</dbReference>
<evidence type="ECO:0000256" key="1">
    <source>
        <dbReference type="SAM" id="Phobius"/>
    </source>
</evidence>
<gene>
    <name evidence="2" type="ORF">LMG18101_00525</name>
</gene>
<sequence length="171" mass="18958">MSLLDPRLWGGAILALALAFGLGYGMGDLHRMREERTDALKRQVAAAKTETRQAEVTAQVADQATRAQTQIQTVFRDRILYRDREVPHEVVVRDDAACRIPGRFVGMWNSANRAELPTTAGLLDEAPSGVVLSDVEAQHEREAEAFHANAQQLKDLQDWVVRQAGIAKAQE</sequence>